<evidence type="ECO:0000313" key="3">
    <source>
        <dbReference type="EMBL" id="ERL99956.1"/>
    </source>
</evidence>
<dbReference type="SUPFAM" id="SSF53756">
    <property type="entry name" value="UDP-Glycosyltransferase/glycogen phosphorylase"/>
    <property type="match status" value="1"/>
</dbReference>
<comment type="caution">
    <text evidence="3">The sequence shown here is derived from an EMBL/GenBank/DDBJ whole genome shotgun (WGS) entry which is preliminary data.</text>
</comment>
<feature type="region of interest" description="Disordered" evidence="1">
    <location>
        <begin position="1"/>
        <end position="29"/>
    </location>
</feature>
<accession>U4VB49</accession>
<dbReference type="InterPro" id="IPR001296">
    <property type="entry name" value="Glyco_trans_1"/>
</dbReference>
<dbReference type="Proteomes" id="UP000016842">
    <property type="component" value="Unassembled WGS sequence"/>
</dbReference>
<gene>
    <name evidence="3" type="ORF">Q644_07905</name>
</gene>
<protein>
    <recommendedName>
        <fullName evidence="2">Glycosyl transferase family 1 domain-containing protein</fullName>
    </recommendedName>
</protein>
<dbReference type="EMBL" id="ASXJ01000348">
    <property type="protein sequence ID" value="ERL99956.1"/>
    <property type="molecule type" value="Genomic_DNA"/>
</dbReference>
<dbReference type="Gene3D" id="3.40.50.2000">
    <property type="entry name" value="Glycogen Phosphorylase B"/>
    <property type="match status" value="1"/>
</dbReference>
<evidence type="ECO:0000313" key="4">
    <source>
        <dbReference type="Proteomes" id="UP000016842"/>
    </source>
</evidence>
<dbReference type="PANTHER" id="PTHR12526">
    <property type="entry name" value="GLYCOSYLTRANSFERASE"/>
    <property type="match status" value="1"/>
</dbReference>
<feature type="domain" description="Glycosyl transferase family 1" evidence="2">
    <location>
        <begin position="2"/>
        <end position="58"/>
    </location>
</feature>
<evidence type="ECO:0000256" key="1">
    <source>
        <dbReference type="SAM" id="MobiDB-lite"/>
    </source>
</evidence>
<proteinExistence type="predicted"/>
<name>U4VB49_9HYPH</name>
<dbReference type="AlphaFoldDB" id="U4VB49"/>
<dbReference type="Pfam" id="PF00534">
    <property type="entry name" value="Glycos_transf_1"/>
    <property type="match status" value="1"/>
</dbReference>
<organism evidence="3 4">
    <name type="scientific">Brucella intermedia 229E</name>
    <dbReference type="NCBI Taxonomy" id="1337887"/>
    <lineage>
        <taxon>Bacteria</taxon>
        <taxon>Pseudomonadati</taxon>
        <taxon>Pseudomonadota</taxon>
        <taxon>Alphaproteobacteria</taxon>
        <taxon>Hyphomicrobiales</taxon>
        <taxon>Brucellaceae</taxon>
        <taxon>Brucella/Ochrobactrum group</taxon>
        <taxon>Brucella</taxon>
    </lineage>
</organism>
<reference evidence="3 4" key="1">
    <citation type="journal article" date="2014" name="FEMS Microbiol. Lett.">
        <title>Genome sequencing analysis reveals virulence-related gene content of Ochrobactrum intermedium strain 229E, a urease-positive strain isolated from the human gastric niche.</title>
        <authorList>
            <person name="Kulkarni G.J."/>
            <person name="Shetty S."/>
            <person name="Dharne M.S."/>
            <person name="Shouche Y.S."/>
        </authorList>
    </citation>
    <scope>NUCLEOTIDE SEQUENCE [LARGE SCALE GENOMIC DNA]</scope>
    <source>
        <strain evidence="3 4">229E</strain>
    </source>
</reference>
<dbReference type="GO" id="GO:0016757">
    <property type="term" value="F:glycosyltransferase activity"/>
    <property type="evidence" value="ECO:0007669"/>
    <property type="project" value="InterPro"/>
</dbReference>
<feature type="compositionally biased region" description="Polar residues" evidence="1">
    <location>
        <begin position="1"/>
        <end position="10"/>
    </location>
</feature>
<dbReference type="PANTHER" id="PTHR12526:SF638">
    <property type="entry name" value="SPORE COAT PROTEIN SA"/>
    <property type="match status" value="1"/>
</dbReference>
<sequence>MEMPIITSTVPGCRDTVEEGKNGLLVPPPRDPAALAAAMRKLAERPDLIKEMGKNSRKIAKQRFDDKRSNRRVIDALHL</sequence>
<evidence type="ECO:0000259" key="2">
    <source>
        <dbReference type="Pfam" id="PF00534"/>
    </source>
</evidence>